<dbReference type="OrthoDB" id="1928766at2759"/>
<dbReference type="InterPro" id="IPR053134">
    <property type="entry name" value="RNA-dir_DNA_polymerase"/>
</dbReference>
<dbReference type="InterPro" id="IPR000477">
    <property type="entry name" value="RT_dom"/>
</dbReference>
<proteinExistence type="predicted"/>
<dbReference type="Pfam" id="PF00078">
    <property type="entry name" value="RVT_1"/>
    <property type="match status" value="1"/>
</dbReference>
<comment type="caution">
    <text evidence="2">The sequence shown here is derived from an EMBL/GenBank/DDBJ whole genome shotgun (WGS) entry which is preliminary data.</text>
</comment>
<accession>A0A371F346</accession>
<dbReference type="SUPFAM" id="SSF56672">
    <property type="entry name" value="DNA/RNA polymerases"/>
    <property type="match status" value="1"/>
</dbReference>
<evidence type="ECO:0000259" key="1">
    <source>
        <dbReference type="Pfam" id="PF00078"/>
    </source>
</evidence>
<evidence type="ECO:0000313" key="2">
    <source>
        <dbReference type="EMBL" id="RDX72699.1"/>
    </source>
</evidence>
<keyword evidence="3" id="KW-1185">Reference proteome</keyword>
<sequence>MKYPIGNLVGVIRAYQSITRRCYDESTQVLEDRRGRYTMPKEHTRIHLLELDPRLEPHQRTKIEASLDPRVEGELVRVLKENRDAFAWTPADMLGIDPDFLCHRLSISLGAHPVSQKKRRLGNEKKRVVKLNTPTGYVVMVKKTSGKWRMCIDYTNINRTCSEDPYPLPNIDALVDRASSCSLLSFMDAYSGYNQIRMHPSDKSKTAFITNKGNFCYRVMSFSLKNVWATYHRLMD</sequence>
<dbReference type="InterPro" id="IPR043128">
    <property type="entry name" value="Rev_trsase/Diguanyl_cyclase"/>
</dbReference>
<organism evidence="2 3">
    <name type="scientific">Mucuna pruriens</name>
    <name type="common">Velvet bean</name>
    <name type="synonym">Dolichos pruriens</name>
    <dbReference type="NCBI Taxonomy" id="157652"/>
    <lineage>
        <taxon>Eukaryota</taxon>
        <taxon>Viridiplantae</taxon>
        <taxon>Streptophyta</taxon>
        <taxon>Embryophyta</taxon>
        <taxon>Tracheophyta</taxon>
        <taxon>Spermatophyta</taxon>
        <taxon>Magnoliopsida</taxon>
        <taxon>eudicotyledons</taxon>
        <taxon>Gunneridae</taxon>
        <taxon>Pentapetalae</taxon>
        <taxon>rosids</taxon>
        <taxon>fabids</taxon>
        <taxon>Fabales</taxon>
        <taxon>Fabaceae</taxon>
        <taxon>Papilionoideae</taxon>
        <taxon>50 kb inversion clade</taxon>
        <taxon>NPAAA clade</taxon>
        <taxon>indigoferoid/millettioid clade</taxon>
        <taxon>Phaseoleae</taxon>
        <taxon>Mucuna</taxon>
    </lineage>
</organism>
<feature type="domain" description="Reverse transcriptase" evidence="1">
    <location>
        <begin position="141"/>
        <end position="236"/>
    </location>
</feature>
<dbReference type="EMBL" id="QJKJ01010800">
    <property type="protein sequence ID" value="RDX72699.1"/>
    <property type="molecule type" value="Genomic_DNA"/>
</dbReference>
<dbReference type="AlphaFoldDB" id="A0A371F346"/>
<dbReference type="STRING" id="157652.A0A371F346"/>
<reference evidence="2" key="1">
    <citation type="submission" date="2018-05" db="EMBL/GenBank/DDBJ databases">
        <title>Draft genome of Mucuna pruriens seed.</title>
        <authorList>
            <person name="Nnadi N.E."/>
            <person name="Vos R."/>
            <person name="Hasami M.H."/>
            <person name="Devisetty U.K."/>
            <person name="Aguiy J.C."/>
        </authorList>
    </citation>
    <scope>NUCLEOTIDE SEQUENCE [LARGE SCALE GENOMIC DNA]</scope>
    <source>
        <strain evidence="2">JCA_2017</strain>
    </source>
</reference>
<name>A0A371F346_MUCPR</name>
<dbReference type="PANTHER" id="PTHR24559:SF444">
    <property type="entry name" value="REVERSE TRANSCRIPTASE DOMAIN-CONTAINING PROTEIN"/>
    <property type="match status" value="1"/>
</dbReference>
<dbReference type="Gene3D" id="3.10.10.10">
    <property type="entry name" value="HIV Type 1 Reverse Transcriptase, subunit A, domain 1"/>
    <property type="match status" value="1"/>
</dbReference>
<evidence type="ECO:0000313" key="3">
    <source>
        <dbReference type="Proteomes" id="UP000257109"/>
    </source>
</evidence>
<dbReference type="CDD" id="cd01647">
    <property type="entry name" value="RT_LTR"/>
    <property type="match status" value="1"/>
</dbReference>
<protein>
    <recommendedName>
        <fullName evidence="1">Reverse transcriptase domain-containing protein</fullName>
    </recommendedName>
</protein>
<dbReference type="Proteomes" id="UP000257109">
    <property type="component" value="Unassembled WGS sequence"/>
</dbReference>
<dbReference type="Gene3D" id="3.30.70.270">
    <property type="match status" value="1"/>
</dbReference>
<gene>
    <name evidence="2" type="ORF">CR513_47775</name>
</gene>
<dbReference type="InterPro" id="IPR043502">
    <property type="entry name" value="DNA/RNA_pol_sf"/>
</dbReference>
<feature type="non-terminal residue" evidence="2">
    <location>
        <position position="1"/>
    </location>
</feature>
<dbReference type="PANTHER" id="PTHR24559">
    <property type="entry name" value="TRANSPOSON TY3-I GAG-POL POLYPROTEIN"/>
    <property type="match status" value="1"/>
</dbReference>